<dbReference type="SUPFAM" id="SSF101999">
    <property type="entry name" value="Trimeric adhesin"/>
    <property type="match status" value="1"/>
</dbReference>
<evidence type="ECO:0008006" key="3">
    <source>
        <dbReference type="Google" id="ProtNLM"/>
    </source>
</evidence>
<dbReference type="Gene3D" id="3.90.1780.10">
    <property type="entry name" value="Trimeric adhesin"/>
    <property type="match status" value="2"/>
</dbReference>
<evidence type="ECO:0000313" key="1">
    <source>
        <dbReference type="EMBL" id="SOD75365.1"/>
    </source>
</evidence>
<accession>A0A286EWP6</accession>
<proteinExistence type="predicted"/>
<protein>
    <recommendedName>
        <fullName evidence="3">Trimeric autotransporter adhesin Trp ring domain-containing protein</fullName>
    </recommendedName>
</protein>
<organism evidence="1 2">
    <name type="scientific">Alysiella filiformis DSM 16848</name>
    <dbReference type="NCBI Taxonomy" id="1120981"/>
    <lineage>
        <taxon>Bacteria</taxon>
        <taxon>Pseudomonadati</taxon>
        <taxon>Pseudomonadota</taxon>
        <taxon>Betaproteobacteria</taxon>
        <taxon>Neisseriales</taxon>
        <taxon>Neisseriaceae</taxon>
        <taxon>Alysiella</taxon>
    </lineage>
</organism>
<dbReference type="AlphaFoldDB" id="A0A286EWP6"/>
<feature type="non-terminal residue" evidence="1">
    <location>
        <position position="1"/>
    </location>
</feature>
<sequence length="340" mass="34160">NLNVKNAATVGDILNSGWNVQENGAARDFVKAYDTVNFVNGSGTIANVSVNANGTIANVSYNADVDGTTVIVNKDGKLQAISAAPIMGNTDAENGKATVGTSPEYTDEKGDILTKRPDGTFVKVDGTVVDAANVTTTNKSDAPRVANVGDIVETINKTGFNMSANNANSTLVNPGETVNFVNGNGTSVSLSTDANGTSTIKVDSPIAYVNANKDDTSTPSNTSTFVGAEPVQVQNVASGVRAESKVPAANVSNPTAGDKKAIANAIGNVTGATLTNVANIGDVQAAAAAAKTEVTSANGTIAVSNSTGANGQTIYNVEVANTTLTVSNGTGSTPAGKVEA</sequence>
<name>A0A286EWP6_9NEIS</name>
<dbReference type="Proteomes" id="UP000219669">
    <property type="component" value="Unassembled WGS sequence"/>
</dbReference>
<feature type="non-terminal residue" evidence="1">
    <location>
        <position position="340"/>
    </location>
</feature>
<reference evidence="1 2" key="1">
    <citation type="submission" date="2017-09" db="EMBL/GenBank/DDBJ databases">
        <authorList>
            <person name="Ehlers B."/>
            <person name="Leendertz F.H."/>
        </authorList>
    </citation>
    <scope>NUCLEOTIDE SEQUENCE [LARGE SCALE GENOMIC DNA]</scope>
    <source>
        <strain evidence="1 2">DSM 16848</strain>
    </source>
</reference>
<dbReference type="InterPro" id="IPR037174">
    <property type="entry name" value="Trimeric_adhesin"/>
</dbReference>
<evidence type="ECO:0000313" key="2">
    <source>
        <dbReference type="Proteomes" id="UP000219669"/>
    </source>
</evidence>
<keyword evidence="2" id="KW-1185">Reference proteome</keyword>
<dbReference type="EMBL" id="OCNF01000051">
    <property type="protein sequence ID" value="SOD75365.1"/>
    <property type="molecule type" value="Genomic_DNA"/>
</dbReference>
<gene>
    <name evidence="1" type="ORF">SAMN02746062_02365</name>
</gene>